<keyword evidence="3" id="KW-1185">Reference proteome</keyword>
<organism evidence="2 3">
    <name type="scientific">Musa balbisiana</name>
    <name type="common">Banana</name>
    <dbReference type="NCBI Taxonomy" id="52838"/>
    <lineage>
        <taxon>Eukaryota</taxon>
        <taxon>Viridiplantae</taxon>
        <taxon>Streptophyta</taxon>
        <taxon>Embryophyta</taxon>
        <taxon>Tracheophyta</taxon>
        <taxon>Spermatophyta</taxon>
        <taxon>Magnoliopsida</taxon>
        <taxon>Liliopsida</taxon>
        <taxon>Zingiberales</taxon>
        <taxon>Musaceae</taxon>
        <taxon>Musa</taxon>
    </lineage>
</organism>
<evidence type="ECO:0000313" key="3">
    <source>
        <dbReference type="Proteomes" id="UP000317650"/>
    </source>
</evidence>
<feature type="region of interest" description="Disordered" evidence="1">
    <location>
        <begin position="47"/>
        <end position="97"/>
    </location>
</feature>
<dbReference type="AlphaFoldDB" id="A0A4S8IV77"/>
<comment type="caution">
    <text evidence="2">The sequence shown here is derived from an EMBL/GenBank/DDBJ whole genome shotgun (WGS) entry which is preliminary data.</text>
</comment>
<name>A0A4S8IV77_MUSBA</name>
<protein>
    <submittedName>
        <fullName evidence="2">Uncharacterized protein</fullName>
    </submittedName>
</protein>
<proteinExistence type="predicted"/>
<dbReference type="EMBL" id="PYDT01000008">
    <property type="protein sequence ID" value="THU52691.1"/>
    <property type="molecule type" value="Genomic_DNA"/>
</dbReference>
<evidence type="ECO:0000256" key="1">
    <source>
        <dbReference type="SAM" id="MobiDB-lite"/>
    </source>
</evidence>
<sequence length="150" mass="17302">MKLRTASGFSVDRMCARGLENLAASEGENPQEFTRYSTMKWGSGDVVPHAAAAASTEEEKKRRSRRRQVSNKGRRLLRQRTERRVAAAIDSKPNNSSELKTFQDSILNIPMRLKAFQYNIHKFGFSEVQLTCKQVTPSYMQRMGEYRNHW</sequence>
<gene>
    <name evidence="2" type="ORF">C4D60_Mb10t06590</name>
</gene>
<dbReference type="Proteomes" id="UP000317650">
    <property type="component" value="Chromosome 10"/>
</dbReference>
<evidence type="ECO:0000313" key="2">
    <source>
        <dbReference type="EMBL" id="THU52691.1"/>
    </source>
</evidence>
<accession>A0A4S8IV77</accession>
<feature type="compositionally biased region" description="Basic residues" evidence="1">
    <location>
        <begin position="62"/>
        <end position="78"/>
    </location>
</feature>
<reference evidence="2 3" key="1">
    <citation type="journal article" date="2019" name="Nat. Plants">
        <title>Genome sequencing of Musa balbisiana reveals subgenome evolution and function divergence in polyploid bananas.</title>
        <authorList>
            <person name="Yao X."/>
        </authorList>
    </citation>
    <scope>NUCLEOTIDE SEQUENCE [LARGE SCALE GENOMIC DNA]</scope>
    <source>
        <strain evidence="3">cv. DH-PKW</strain>
        <tissue evidence="2">Leaves</tissue>
    </source>
</reference>